<protein>
    <submittedName>
        <fullName evidence="1">Uncharacterized protein</fullName>
    </submittedName>
</protein>
<accession>A0AAD1T777</accession>
<sequence>CLQALDRRCVIGPNLTPQVWLAERMALAGVFRLQEAGSLLCGAGWVCGVQIFGKIYDSCEELIEMRSDSVDCKLRHR</sequence>
<organism evidence="1 2">
    <name type="scientific">Pelobates cultripes</name>
    <name type="common">Western spadefoot toad</name>
    <dbReference type="NCBI Taxonomy" id="61616"/>
    <lineage>
        <taxon>Eukaryota</taxon>
        <taxon>Metazoa</taxon>
        <taxon>Chordata</taxon>
        <taxon>Craniata</taxon>
        <taxon>Vertebrata</taxon>
        <taxon>Euteleostomi</taxon>
        <taxon>Amphibia</taxon>
        <taxon>Batrachia</taxon>
        <taxon>Anura</taxon>
        <taxon>Pelobatoidea</taxon>
        <taxon>Pelobatidae</taxon>
        <taxon>Pelobates</taxon>
    </lineage>
</organism>
<name>A0AAD1T777_PELCU</name>
<keyword evidence="2" id="KW-1185">Reference proteome</keyword>
<gene>
    <name evidence="1" type="ORF">PECUL_23A029252</name>
</gene>
<dbReference type="Proteomes" id="UP001295444">
    <property type="component" value="Chromosome 10"/>
</dbReference>
<dbReference type="EMBL" id="OW240921">
    <property type="protein sequence ID" value="CAH2320561.1"/>
    <property type="molecule type" value="Genomic_DNA"/>
</dbReference>
<dbReference type="AlphaFoldDB" id="A0AAD1T777"/>
<proteinExistence type="predicted"/>
<reference evidence="1" key="1">
    <citation type="submission" date="2022-03" db="EMBL/GenBank/DDBJ databases">
        <authorList>
            <person name="Alioto T."/>
            <person name="Alioto T."/>
            <person name="Gomez Garrido J."/>
        </authorList>
    </citation>
    <scope>NUCLEOTIDE SEQUENCE</scope>
</reference>
<feature type="non-terminal residue" evidence="1">
    <location>
        <position position="1"/>
    </location>
</feature>
<evidence type="ECO:0000313" key="1">
    <source>
        <dbReference type="EMBL" id="CAH2320561.1"/>
    </source>
</evidence>
<evidence type="ECO:0000313" key="2">
    <source>
        <dbReference type="Proteomes" id="UP001295444"/>
    </source>
</evidence>